<name>S4RVA7_PETMA</name>
<dbReference type="GO" id="GO:0005783">
    <property type="term" value="C:endoplasmic reticulum"/>
    <property type="evidence" value="ECO:0007669"/>
    <property type="project" value="UniProtKB-SubCell"/>
</dbReference>
<dbReference type="PANTHER" id="PTHR13024:SF0">
    <property type="entry name" value="MICROSOMAL TRIACYLGLYCEROL TRANSFER PROTEIN"/>
    <property type="match status" value="1"/>
</dbReference>
<dbReference type="AlphaFoldDB" id="S4RVA7"/>
<dbReference type="GO" id="GO:0005548">
    <property type="term" value="F:phospholipid transporter activity"/>
    <property type="evidence" value="ECO:0007669"/>
    <property type="project" value="InterPro"/>
</dbReference>
<evidence type="ECO:0000259" key="5">
    <source>
        <dbReference type="Pfam" id="PF19444"/>
    </source>
</evidence>
<evidence type="ECO:0000256" key="3">
    <source>
        <dbReference type="ARBA" id="ARBA00022729"/>
    </source>
</evidence>
<proteinExistence type="predicted"/>
<organism evidence="6">
    <name type="scientific">Petromyzon marinus</name>
    <name type="common">Sea lamprey</name>
    <dbReference type="NCBI Taxonomy" id="7757"/>
    <lineage>
        <taxon>Eukaryota</taxon>
        <taxon>Metazoa</taxon>
        <taxon>Chordata</taxon>
        <taxon>Craniata</taxon>
        <taxon>Vertebrata</taxon>
        <taxon>Cyclostomata</taxon>
        <taxon>Hyperoartia</taxon>
        <taxon>Petromyzontiformes</taxon>
        <taxon>Petromyzontidae</taxon>
        <taxon>Petromyzon</taxon>
    </lineage>
</organism>
<evidence type="ECO:0000313" key="6">
    <source>
        <dbReference type="Ensembl" id="ENSPMAP00000009147.1"/>
    </source>
</evidence>
<keyword evidence="2" id="KW-0813">Transport</keyword>
<dbReference type="GO" id="GO:0016323">
    <property type="term" value="C:basolateral plasma membrane"/>
    <property type="evidence" value="ECO:0007669"/>
    <property type="project" value="TreeGrafter"/>
</dbReference>
<reference evidence="6" key="1">
    <citation type="submission" date="2025-08" db="UniProtKB">
        <authorList>
            <consortium name="Ensembl"/>
        </authorList>
    </citation>
    <scope>IDENTIFICATION</scope>
</reference>
<protein>
    <recommendedName>
        <fullName evidence="5">MTP large subunit lipid-binding domain-containing protein</fullName>
    </recommendedName>
</protein>
<evidence type="ECO:0000256" key="4">
    <source>
        <dbReference type="ARBA" id="ARBA00022824"/>
    </source>
</evidence>
<keyword evidence="4" id="KW-0256">Endoplasmic reticulum</keyword>
<dbReference type="InterPro" id="IPR039988">
    <property type="entry name" value="MTTP"/>
</dbReference>
<dbReference type="PANTHER" id="PTHR13024">
    <property type="entry name" value="MICROSOMAL TRIGLYCERIDE TRANSFER PROTEIN, LARGE SUBUNIT"/>
    <property type="match status" value="1"/>
</dbReference>
<dbReference type="HOGENOM" id="CLU_1013897_0_0_1"/>
<dbReference type="InterPro" id="IPR045811">
    <property type="entry name" value="MTP_lip-bd"/>
</dbReference>
<dbReference type="GO" id="GO:0005794">
    <property type="term" value="C:Golgi apparatus"/>
    <property type="evidence" value="ECO:0007669"/>
    <property type="project" value="TreeGrafter"/>
</dbReference>
<dbReference type="Pfam" id="PF19444">
    <property type="entry name" value="MTP_lip_bd"/>
    <property type="match status" value="1"/>
</dbReference>
<comment type="subcellular location">
    <subcellularLocation>
        <location evidence="1">Endoplasmic reticulum</location>
    </subcellularLocation>
</comment>
<dbReference type="Ensembl" id="ENSPMAT00000009187.1">
    <property type="protein sequence ID" value="ENSPMAP00000009147.1"/>
    <property type="gene ID" value="ENSPMAG00000008305.1"/>
</dbReference>
<dbReference type="GeneTree" id="ENSGT00390000011412"/>
<keyword evidence="3" id="KW-0732">Signal</keyword>
<dbReference type="GO" id="GO:0008289">
    <property type="term" value="F:lipid binding"/>
    <property type="evidence" value="ECO:0007669"/>
    <property type="project" value="InterPro"/>
</dbReference>
<sequence>PPAMCPQTKRRLNRLFHHGPVAGGRRGGHDGVARSTLADLLLSAEPSPQEVRNLLLSVVHAETGRLLLRRTHAMLATQHPSSSPIREVLRDPIVNNYDRFSAAGLSSSRSGYVSRGRGSMVTFDLDLLFSDTGMLRRSDLEVLVRSGAGQQLPALQVSLEAEGFDSFVGGDAPAEDDADKRSDARMAAALLGVSLRPVTFFRGYADLLTKMWASGSEPTSVARALALLQRHTQILRLQSGLPTVVEIEAAMGLDITGVMEVSLWSAQSHTRINSR</sequence>
<dbReference type="STRING" id="7757.ENSPMAP00000009147"/>
<evidence type="ECO:0000256" key="2">
    <source>
        <dbReference type="ARBA" id="ARBA00022448"/>
    </source>
</evidence>
<accession>S4RVA7</accession>
<dbReference type="GO" id="GO:0042157">
    <property type="term" value="P:lipoprotein metabolic process"/>
    <property type="evidence" value="ECO:0007669"/>
    <property type="project" value="TreeGrafter"/>
</dbReference>
<reference evidence="6" key="2">
    <citation type="submission" date="2025-09" db="UniProtKB">
        <authorList>
            <consortium name="Ensembl"/>
        </authorList>
    </citation>
    <scope>IDENTIFICATION</scope>
</reference>
<evidence type="ECO:0000256" key="1">
    <source>
        <dbReference type="ARBA" id="ARBA00004240"/>
    </source>
</evidence>
<feature type="domain" description="MTP large subunit lipid-binding" evidence="5">
    <location>
        <begin position="85"/>
        <end position="275"/>
    </location>
</feature>